<gene>
    <name evidence="1" type="ORF">HMPREF3192_00638</name>
</gene>
<reference evidence="2" key="1">
    <citation type="submission" date="2016-01" db="EMBL/GenBank/DDBJ databases">
        <authorList>
            <person name="Mitreva M."/>
            <person name="Pepin K.H."/>
            <person name="Mihindukulasuriya K.A."/>
            <person name="Fulton R."/>
            <person name="Fronick C."/>
            <person name="O'Laughlin M."/>
            <person name="Miner T."/>
            <person name="Herter B."/>
            <person name="Rosa B.A."/>
            <person name="Cordes M."/>
            <person name="Tomlinson C."/>
            <person name="Wollam A."/>
            <person name="Palsikar V.B."/>
            <person name="Mardis E.R."/>
            <person name="Wilson R.K."/>
        </authorList>
    </citation>
    <scope>NUCLEOTIDE SEQUENCE [LARGE SCALE GENOMIC DNA]</scope>
    <source>
        <strain evidence="2">DNF00019</strain>
    </source>
</reference>
<keyword evidence="2" id="KW-1185">Reference proteome</keyword>
<accession>A0A133XVP9</accession>
<organism evidence="1 2">
    <name type="scientific">Atopobium deltae</name>
    <dbReference type="NCBI Taxonomy" id="1393034"/>
    <lineage>
        <taxon>Bacteria</taxon>
        <taxon>Bacillati</taxon>
        <taxon>Actinomycetota</taxon>
        <taxon>Coriobacteriia</taxon>
        <taxon>Coriobacteriales</taxon>
        <taxon>Atopobiaceae</taxon>
        <taxon>Atopobium</taxon>
    </lineage>
</organism>
<dbReference type="EMBL" id="LSCR01000007">
    <property type="protein sequence ID" value="KXB35025.1"/>
    <property type="molecule type" value="Genomic_DNA"/>
</dbReference>
<dbReference type="Proteomes" id="UP000070675">
    <property type="component" value="Unassembled WGS sequence"/>
</dbReference>
<name>A0A133XVP9_9ACTN</name>
<evidence type="ECO:0000313" key="1">
    <source>
        <dbReference type="EMBL" id="KXB35025.1"/>
    </source>
</evidence>
<dbReference type="STRING" id="1393034.HMPREF3192_00638"/>
<evidence type="ECO:0000313" key="2">
    <source>
        <dbReference type="Proteomes" id="UP000070675"/>
    </source>
</evidence>
<comment type="caution">
    <text evidence="1">The sequence shown here is derived from an EMBL/GenBank/DDBJ whole genome shotgun (WGS) entry which is preliminary data.</text>
</comment>
<dbReference type="AlphaFoldDB" id="A0A133XVP9"/>
<protein>
    <submittedName>
        <fullName evidence="1">Uncharacterized protein</fullName>
    </submittedName>
</protein>
<sequence length="40" mass="4504">MYGSQLSPHTLLHTNLSVRNRDDLLLHNQTSDIQSAKVLS</sequence>
<proteinExistence type="predicted"/>